<protein>
    <recommendedName>
        <fullName evidence="3">Lactam utilization protein lamB</fullName>
    </recommendedName>
</protein>
<sequence>MARIRATVNCDMGESFLRGRQYKKQWCIYETTGRADEQVADGGGGDGKVGARFNATNASWALHPSGCRGVWLATGFLFVCRHSHLTGYSLYKMGDDAALMKTIHLANIACGFHASDFSIMNETVRLAKTNNVRIGAHPSLPDRQGFGRREMAMEPDELASCFIYQVGALMGFLVAHGLTLNHIKPHGAVYGMTARDPALARAAVGVAKTFAKELGVPFIAEWFVDMEYSPEGKLLITKTHEPLPASVVRDRVNRLLEEKHITTTTGSLPLTEGVTEVSICCHSDTPGAVEIAETVKALVDRNNAQLQ</sequence>
<dbReference type="InterPro" id="IPR005501">
    <property type="entry name" value="LamB/YcsF/PxpA-like"/>
</dbReference>
<dbReference type="InterPro" id="IPR011330">
    <property type="entry name" value="Glyco_hydro/deAcase_b/a-brl"/>
</dbReference>
<dbReference type="SUPFAM" id="SSF88713">
    <property type="entry name" value="Glycoside hydrolase/deacetylase"/>
    <property type="match status" value="1"/>
</dbReference>
<accession>A0AAD7XCS6</accession>
<dbReference type="EMBL" id="JAPEVG010000023">
    <property type="protein sequence ID" value="KAJ8495554.1"/>
    <property type="molecule type" value="Genomic_DNA"/>
</dbReference>
<dbReference type="Pfam" id="PF03746">
    <property type="entry name" value="LamB_YcsF"/>
    <property type="match status" value="1"/>
</dbReference>
<evidence type="ECO:0008006" key="3">
    <source>
        <dbReference type="Google" id="ProtNLM"/>
    </source>
</evidence>
<dbReference type="PANTHER" id="PTHR30292">
    <property type="entry name" value="UNCHARACTERIZED PROTEIN YBGL-RELATED"/>
    <property type="match status" value="1"/>
</dbReference>
<comment type="caution">
    <text evidence="1">The sequence shown here is derived from an EMBL/GenBank/DDBJ whole genome shotgun (WGS) entry which is preliminary data.</text>
</comment>
<dbReference type="AlphaFoldDB" id="A0AAD7XCS6"/>
<evidence type="ECO:0000313" key="1">
    <source>
        <dbReference type="EMBL" id="KAJ8495554.1"/>
    </source>
</evidence>
<proteinExistence type="predicted"/>
<dbReference type="Gene3D" id="3.20.20.370">
    <property type="entry name" value="Glycoside hydrolase/deacetylase"/>
    <property type="match status" value="1"/>
</dbReference>
<keyword evidence="2" id="KW-1185">Reference proteome</keyword>
<evidence type="ECO:0000313" key="2">
    <source>
        <dbReference type="Proteomes" id="UP001215151"/>
    </source>
</evidence>
<organism evidence="1 2">
    <name type="scientific">Trametes cubensis</name>
    <dbReference type="NCBI Taxonomy" id="1111947"/>
    <lineage>
        <taxon>Eukaryota</taxon>
        <taxon>Fungi</taxon>
        <taxon>Dikarya</taxon>
        <taxon>Basidiomycota</taxon>
        <taxon>Agaricomycotina</taxon>
        <taxon>Agaricomycetes</taxon>
        <taxon>Polyporales</taxon>
        <taxon>Polyporaceae</taxon>
        <taxon>Trametes</taxon>
    </lineage>
</organism>
<dbReference type="PANTHER" id="PTHR30292:SF0">
    <property type="entry name" value="5-OXOPROLINASE SUBUNIT A"/>
    <property type="match status" value="1"/>
</dbReference>
<dbReference type="GO" id="GO:0005975">
    <property type="term" value="P:carbohydrate metabolic process"/>
    <property type="evidence" value="ECO:0007669"/>
    <property type="project" value="InterPro"/>
</dbReference>
<dbReference type="Proteomes" id="UP001215151">
    <property type="component" value="Unassembled WGS sequence"/>
</dbReference>
<name>A0AAD7XCS6_9APHY</name>
<reference evidence="1" key="1">
    <citation type="submission" date="2022-11" db="EMBL/GenBank/DDBJ databases">
        <title>Genome Sequence of Cubamyces cubensis.</title>
        <authorList>
            <person name="Buettner E."/>
        </authorList>
    </citation>
    <scope>NUCLEOTIDE SEQUENCE</scope>
    <source>
        <strain evidence="1">MPL-01</strain>
    </source>
</reference>
<gene>
    <name evidence="1" type="ORF">ONZ51_g1645</name>
</gene>